<dbReference type="PATRIC" id="fig|178901.16.peg.2050"/>
<dbReference type="GO" id="GO:0004713">
    <property type="term" value="F:protein tyrosine kinase activity"/>
    <property type="evidence" value="ECO:0007669"/>
    <property type="project" value="TreeGrafter"/>
</dbReference>
<dbReference type="Proteomes" id="UP000077349">
    <property type="component" value="Unassembled WGS sequence"/>
</dbReference>
<dbReference type="EMBL" id="LVHD01000018">
    <property type="protein sequence ID" value="OAG76156.1"/>
    <property type="molecule type" value="Genomic_DNA"/>
</dbReference>
<protein>
    <submittedName>
        <fullName evidence="2">Capsular polysaccharide export system inner membrane protein KpsE</fullName>
    </submittedName>
</protein>
<keyword evidence="1" id="KW-0175">Coiled coil</keyword>
<evidence type="ECO:0000313" key="3">
    <source>
        <dbReference type="Proteomes" id="UP000077349"/>
    </source>
</evidence>
<organism evidence="2 3">
    <name type="scientific">Acetobacter malorum</name>
    <dbReference type="NCBI Taxonomy" id="178901"/>
    <lineage>
        <taxon>Bacteria</taxon>
        <taxon>Pseudomonadati</taxon>
        <taxon>Pseudomonadota</taxon>
        <taxon>Alphaproteobacteria</taxon>
        <taxon>Acetobacterales</taxon>
        <taxon>Acetobacteraceae</taxon>
        <taxon>Acetobacter</taxon>
    </lineage>
</organism>
<dbReference type="PANTHER" id="PTHR32309:SF13">
    <property type="entry name" value="FERRIC ENTEROBACTIN TRANSPORT PROTEIN FEPE"/>
    <property type="match status" value="1"/>
</dbReference>
<evidence type="ECO:0000256" key="1">
    <source>
        <dbReference type="SAM" id="Coils"/>
    </source>
</evidence>
<gene>
    <name evidence="2" type="ORF">Amal_01927</name>
</gene>
<dbReference type="AlphaFoldDB" id="A0A177G8M2"/>
<dbReference type="InterPro" id="IPR050445">
    <property type="entry name" value="Bact_polysacc_biosynth/exp"/>
</dbReference>
<dbReference type="GO" id="GO:0005886">
    <property type="term" value="C:plasma membrane"/>
    <property type="evidence" value="ECO:0007669"/>
    <property type="project" value="TreeGrafter"/>
</dbReference>
<feature type="coiled-coil region" evidence="1">
    <location>
        <begin position="223"/>
        <end position="250"/>
    </location>
</feature>
<sequence>MEMQKLAFKPEETIMNHTYTGNTSISSNNHSTSAPSLPVSVPVPKVAAASRWSFLRSPLFLTVVAVPNFIALTYWGLIASPVYQSDAIVIVTNPNKDSDSLTSLLAGNAGASTSGAWILKNRLLSWDEFKSIDQKYHIAETYKHGDFVARAGGLSSFWRTDDIALWHYYQSMVGITIDEQTGITQVNVKGWNSKDAYEISKTLIQDGITHLNHLNEDEDNDFISSATQESDRLQKQLAEDEHAISQWRSQHGYLSPVSDYTSLADQAVQLNTKHIELNSQYQSIVRNAPGNPSASSLKTQMNVIENASTDARTASQAIFPVAIEYETLDLKRETDSKLMVAAETALQEARIKSAQNHYYLKTVSHPSEPHAPSGPQRLKWILLVLVISLILRALLA</sequence>
<dbReference type="STRING" id="178901.AmDm5_2042"/>
<accession>A0A177G8M2</accession>
<reference evidence="2 3" key="1">
    <citation type="submission" date="2016-03" db="EMBL/GenBank/DDBJ databases">
        <title>Draft genome sequence of Acetobacter malorum CECT 7742, a strain isolated from strawberry vinegar.</title>
        <authorList>
            <person name="Sainz F."/>
            <person name="Mas A."/>
            <person name="Torija M.J."/>
        </authorList>
    </citation>
    <scope>NUCLEOTIDE SEQUENCE [LARGE SCALE GENOMIC DNA]</scope>
    <source>
        <strain evidence="2 3">CECT 7742</strain>
    </source>
</reference>
<dbReference type="PANTHER" id="PTHR32309">
    <property type="entry name" value="TYROSINE-PROTEIN KINASE"/>
    <property type="match status" value="1"/>
</dbReference>
<name>A0A177G8M2_9PROT</name>
<evidence type="ECO:0000313" key="2">
    <source>
        <dbReference type="EMBL" id="OAG76156.1"/>
    </source>
</evidence>
<proteinExistence type="predicted"/>
<dbReference type="eggNOG" id="COG3524">
    <property type="taxonomic scope" value="Bacteria"/>
</dbReference>
<comment type="caution">
    <text evidence="2">The sequence shown here is derived from an EMBL/GenBank/DDBJ whole genome shotgun (WGS) entry which is preliminary data.</text>
</comment>